<evidence type="ECO:0000313" key="2">
    <source>
        <dbReference type="Proteomes" id="UP001378188"/>
    </source>
</evidence>
<dbReference type="RefSeq" id="WP_340330206.1">
    <property type="nucleotide sequence ID" value="NZ_JAZHOF010000005.1"/>
</dbReference>
<dbReference type="Proteomes" id="UP001378188">
    <property type="component" value="Unassembled WGS sequence"/>
</dbReference>
<evidence type="ECO:0000313" key="1">
    <source>
        <dbReference type="EMBL" id="MEJ8572507.1"/>
    </source>
</evidence>
<accession>A0AAW9RJS6</accession>
<dbReference type="AlphaFoldDB" id="A0AAW9RJS6"/>
<sequence length="266" mass="29055">MIASLPMYDWPELRHATDALWTSLRDALRDRGLDAPDGLERHRDRDEQWRDPELLLSQTCGFPFATALKESVRLVAAPLYVAEGCAGPAYCSVIVVRADDSARTLHDLRGRRAAFNARDSQSGYNAFRAAIAPLAQGGTYFSETVETGAHVASMRAVIEGSADCAAIDCVCWALAEHYRFDLASRLRVLAWSPPAPALPFVTAFGRSDAEVDALREALFTVVNDPRTADTRRALLLGGAEVVEDTAYEAILAMDSKTREAGYPHLA</sequence>
<name>A0AAW9RJS6_9HYPH</name>
<dbReference type="Gene3D" id="3.40.190.10">
    <property type="entry name" value="Periplasmic binding protein-like II"/>
    <property type="match status" value="1"/>
</dbReference>
<proteinExistence type="predicted"/>
<dbReference type="PANTHER" id="PTHR35841:SF1">
    <property type="entry name" value="PHOSPHONATES-BINDING PERIPLASMIC PROTEIN"/>
    <property type="match status" value="1"/>
</dbReference>
<dbReference type="PANTHER" id="PTHR35841">
    <property type="entry name" value="PHOSPHONATES-BINDING PERIPLASMIC PROTEIN"/>
    <property type="match status" value="1"/>
</dbReference>
<gene>
    <name evidence="1" type="ORF">V3328_13535</name>
</gene>
<comment type="caution">
    <text evidence="1">The sequence shown here is derived from an EMBL/GenBank/DDBJ whole genome shotgun (WGS) entry which is preliminary data.</text>
</comment>
<keyword evidence="2" id="KW-1185">Reference proteome</keyword>
<dbReference type="Pfam" id="PF12974">
    <property type="entry name" value="Phosphonate-bd"/>
    <property type="match status" value="1"/>
</dbReference>
<dbReference type="EMBL" id="JAZHOF010000005">
    <property type="protein sequence ID" value="MEJ8572507.1"/>
    <property type="molecule type" value="Genomic_DNA"/>
</dbReference>
<dbReference type="SUPFAM" id="SSF53850">
    <property type="entry name" value="Periplasmic binding protein-like II"/>
    <property type="match status" value="1"/>
</dbReference>
<reference evidence="1 2" key="1">
    <citation type="submission" date="2024-02" db="EMBL/GenBank/DDBJ databases">
        <title>Genome analysis and characterization of Microbaculum marinisediminis sp. nov., isolated from marine sediment.</title>
        <authorList>
            <person name="Du Z.-J."/>
            <person name="Ye Y.-Q."/>
            <person name="Zhang Z.-R."/>
            <person name="Yuan S.-M."/>
            <person name="Zhang X.-Y."/>
        </authorList>
    </citation>
    <scope>NUCLEOTIDE SEQUENCE [LARGE SCALE GENOMIC DNA]</scope>
    <source>
        <strain evidence="1 2">SDUM1044001</strain>
    </source>
</reference>
<organism evidence="1 2">
    <name type="scientific">Microbaculum marinum</name>
    <dbReference type="NCBI Taxonomy" id="1764581"/>
    <lineage>
        <taxon>Bacteria</taxon>
        <taxon>Pseudomonadati</taxon>
        <taxon>Pseudomonadota</taxon>
        <taxon>Alphaproteobacteria</taxon>
        <taxon>Hyphomicrobiales</taxon>
        <taxon>Tepidamorphaceae</taxon>
        <taxon>Microbaculum</taxon>
    </lineage>
</organism>
<protein>
    <submittedName>
        <fullName evidence="1">PhnD/SsuA/transferrin family substrate-binding protein</fullName>
    </submittedName>
</protein>